<feature type="domain" description="AB hydrolase-1" evidence="1">
    <location>
        <begin position="39"/>
        <end position="254"/>
    </location>
</feature>
<evidence type="ECO:0000313" key="2">
    <source>
        <dbReference type="EMBL" id="PIE36236.1"/>
    </source>
</evidence>
<evidence type="ECO:0000259" key="1">
    <source>
        <dbReference type="Pfam" id="PF12697"/>
    </source>
</evidence>
<accession>A0A2G6KKQ3</accession>
<dbReference type="EMBL" id="PDSK01000021">
    <property type="protein sequence ID" value="PIE36236.1"/>
    <property type="molecule type" value="Genomic_DNA"/>
</dbReference>
<dbReference type="InterPro" id="IPR029058">
    <property type="entry name" value="AB_hydrolase_fold"/>
</dbReference>
<reference evidence="2 3" key="1">
    <citation type="submission" date="2017-10" db="EMBL/GenBank/DDBJ databases">
        <title>Novel microbial diversity and functional potential in the marine mammal oral microbiome.</title>
        <authorList>
            <person name="Dudek N.K."/>
            <person name="Sun C.L."/>
            <person name="Burstein D."/>
            <person name="Kantor R.S."/>
            <person name="Aliaga Goltsman D.S."/>
            <person name="Bik E.M."/>
            <person name="Thomas B.C."/>
            <person name="Banfield J.F."/>
            <person name="Relman D.A."/>
        </authorList>
    </citation>
    <scope>NUCLEOTIDE SEQUENCE [LARGE SCALE GENOMIC DNA]</scope>
    <source>
        <strain evidence="2">DOLJORAL78_47_16</strain>
    </source>
</reference>
<gene>
    <name evidence="2" type="ORF">CSA56_00690</name>
</gene>
<dbReference type="Gene3D" id="3.40.50.1820">
    <property type="entry name" value="alpha/beta hydrolase"/>
    <property type="match status" value="1"/>
</dbReference>
<dbReference type="Proteomes" id="UP000230821">
    <property type="component" value="Unassembled WGS sequence"/>
</dbReference>
<dbReference type="InterPro" id="IPR050266">
    <property type="entry name" value="AB_hydrolase_sf"/>
</dbReference>
<protein>
    <recommendedName>
        <fullName evidence="1">AB hydrolase-1 domain-containing protein</fullName>
    </recommendedName>
</protein>
<dbReference type="PANTHER" id="PTHR43798">
    <property type="entry name" value="MONOACYLGLYCEROL LIPASE"/>
    <property type="match status" value="1"/>
</dbReference>
<dbReference type="InterPro" id="IPR000073">
    <property type="entry name" value="AB_hydrolase_1"/>
</dbReference>
<sequence>MRNIRLDGWLPHRCPRRMPHFVHHSHTLFYREQGRGPLLIILPGNTASSACYEGELEYFSRHYHAVSFDFQGTGSSERLEQWPDDWWEKAVYDVAGLIEHLGEERAVLVGTSGGAVIALLTAILLPKRARAVVADSCLERYPAALLRMVVAERTQRTDRQIAFWQLAHGDDWEQVVEADSERLRHIAAQGDLDWAQGRLRKIACPTLLTASLCDKSLPDVGQKLCRMAEQIPHCRVFLMNAGEHPLMWSRRADFFPVCTYFLKDVLKNT</sequence>
<evidence type="ECO:0000313" key="3">
    <source>
        <dbReference type="Proteomes" id="UP000230821"/>
    </source>
</evidence>
<dbReference type="SUPFAM" id="SSF53474">
    <property type="entry name" value="alpha/beta-Hydrolases"/>
    <property type="match status" value="1"/>
</dbReference>
<comment type="caution">
    <text evidence="2">The sequence shown here is derived from an EMBL/GenBank/DDBJ whole genome shotgun (WGS) entry which is preliminary data.</text>
</comment>
<dbReference type="AlphaFoldDB" id="A0A2G6KKQ3"/>
<dbReference type="Pfam" id="PF12697">
    <property type="entry name" value="Abhydrolase_6"/>
    <property type="match status" value="1"/>
</dbReference>
<proteinExistence type="predicted"/>
<organism evidence="2 3">
    <name type="scientific">candidate division KSB3 bacterium</name>
    <dbReference type="NCBI Taxonomy" id="2044937"/>
    <lineage>
        <taxon>Bacteria</taxon>
        <taxon>candidate division KSB3</taxon>
    </lineage>
</organism>
<name>A0A2G6KKQ3_9BACT</name>